<protein>
    <submittedName>
        <fullName evidence="1">Uncharacterized protein</fullName>
    </submittedName>
</protein>
<dbReference type="EMBL" id="CP042806">
    <property type="protein sequence ID" value="QEE27722.1"/>
    <property type="molecule type" value="Genomic_DNA"/>
</dbReference>
<dbReference type="OrthoDB" id="116383at2"/>
<dbReference type="KEGG" id="talb:FTW19_06765"/>
<sequence>MLAEWSTETGQHDPVLVLPWQAEGSAHAFVDLRDDPDALDSIPEADDHAALLHALRSLNVSRSPVYTAKCDAWELDEAELDALRMELLIDSEDAPQGFASYIDLLWRDRNAFLSPHKLTPLLDRLTRLAGKLEHPTAKLEFILRPAVTDFGMVQEGYAVSLYVKAVGQDANDAYLHWADALSDVVVLMRSKDAIP</sequence>
<dbReference type="Proteomes" id="UP000321820">
    <property type="component" value="Chromosome"/>
</dbReference>
<name>A0A5B9E645_9BACT</name>
<gene>
    <name evidence="1" type="ORF">FTW19_06765</name>
</gene>
<accession>A0A5B9E645</accession>
<reference evidence="1 2" key="1">
    <citation type="submission" date="2019-08" db="EMBL/GenBank/DDBJ databases">
        <title>Complete genome sequence of Terriglobus albidus strain ORNL.</title>
        <authorList>
            <person name="Podar M."/>
        </authorList>
    </citation>
    <scope>NUCLEOTIDE SEQUENCE [LARGE SCALE GENOMIC DNA]</scope>
    <source>
        <strain evidence="1 2">ORNL</strain>
    </source>
</reference>
<evidence type="ECO:0000313" key="2">
    <source>
        <dbReference type="Proteomes" id="UP000321820"/>
    </source>
</evidence>
<organism evidence="1 2">
    <name type="scientific">Terriglobus albidus</name>
    <dbReference type="NCBI Taxonomy" id="1592106"/>
    <lineage>
        <taxon>Bacteria</taxon>
        <taxon>Pseudomonadati</taxon>
        <taxon>Acidobacteriota</taxon>
        <taxon>Terriglobia</taxon>
        <taxon>Terriglobales</taxon>
        <taxon>Acidobacteriaceae</taxon>
        <taxon>Terriglobus</taxon>
    </lineage>
</organism>
<proteinExistence type="predicted"/>
<keyword evidence="2" id="KW-1185">Reference proteome</keyword>
<evidence type="ECO:0000313" key="1">
    <source>
        <dbReference type="EMBL" id="QEE27722.1"/>
    </source>
</evidence>
<dbReference type="RefSeq" id="WP_147646912.1">
    <property type="nucleotide sequence ID" value="NZ_CP042806.1"/>
</dbReference>
<dbReference type="AlphaFoldDB" id="A0A5B9E645"/>